<keyword evidence="2" id="KW-0812">Transmembrane</keyword>
<feature type="transmembrane region" description="Helical" evidence="2">
    <location>
        <begin position="83"/>
        <end position="104"/>
    </location>
</feature>
<evidence type="ECO:0000256" key="2">
    <source>
        <dbReference type="SAM" id="Phobius"/>
    </source>
</evidence>
<keyword evidence="2" id="KW-1133">Transmembrane helix</keyword>
<dbReference type="Proteomes" id="UP000245768">
    <property type="component" value="Unassembled WGS sequence"/>
</dbReference>
<evidence type="ECO:0000256" key="1">
    <source>
        <dbReference type="SAM" id="MobiDB-lite"/>
    </source>
</evidence>
<dbReference type="InParanoid" id="A0A316YHD6"/>
<protein>
    <submittedName>
        <fullName evidence="3">Uncharacterized protein</fullName>
    </submittedName>
</protein>
<dbReference type="GeneID" id="37040112"/>
<organism evidence="3 4">
    <name type="scientific">Acaromyces ingoldii</name>
    <dbReference type="NCBI Taxonomy" id="215250"/>
    <lineage>
        <taxon>Eukaryota</taxon>
        <taxon>Fungi</taxon>
        <taxon>Dikarya</taxon>
        <taxon>Basidiomycota</taxon>
        <taxon>Ustilaginomycotina</taxon>
        <taxon>Exobasidiomycetes</taxon>
        <taxon>Exobasidiales</taxon>
        <taxon>Cryptobasidiaceae</taxon>
        <taxon>Acaromyces</taxon>
    </lineage>
</organism>
<proteinExistence type="predicted"/>
<reference evidence="3 4" key="1">
    <citation type="journal article" date="2018" name="Mol. Biol. Evol.">
        <title>Broad Genomic Sampling Reveals a Smut Pathogenic Ancestry of the Fungal Clade Ustilaginomycotina.</title>
        <authorList>
            <person name="Kijpornyongpan T."/>
            <person name="Mondo S.J."/>
            <person name="Barry K."/>
            <person name="Sandor L."/>
            <person name="Lee J."/>
            <person name="Lipzen A."/>
            <person name="Pangilinan J."/>
            <person name="LaButti K."/>
            <person name="Hainaut M."/>
            <person name="Henrissat B."/>
            <person name="Grigoriev I.V."/>
            <person name="Spatafora J.W."/>
            <person name="Aime M.C."/>
        </authorList>
    </citation>
    <scope>NUCLEOTIDE SEQUENCE [LARGE SCALE GENOMIC DNA]</scope>
    <source>
        <strain evidence="3 4">MCA 4198</strain>
    </source>
</reference>
<sequence>MAGGCFETWTEEVPRCVAEKARSTRSLVAGLSVNSCLSLAILLKVNKGEVQPGSCVAKRTPPPCLQTIIGAENQPTMRIVSRLMIGASFICVLSHFFFIAALGADDRRSGKQPMPSSSSEERRLSLQSAPRPLRTPSMWPPPPTTRRHPVHSMPLPPSRPEERSADQLPVAESENLPKYASRLEALKTTLVGTGEAIDKLKEERPSLARDQEMDALRLCMDAMIVEAKVLEDGLHKVEKEGFPKSEP</sequence>
<gene>
    <name evidence="3" type="ORF">FA10DRAFT_167454</name>
</gene>
<dbReference type="AlphaFoldDB" id="A0A316YHD6"/>
<dbReference type="RefSeq" id="XP_025375807.1">
    <property type="nucleotide sequence ID" value="XM_025518196.1"/>
</dbReference>
<feature type="region of interest" description="Disordered" evidence="1">
    <location>
        <begin position="106"/>
        <end position="176"/>
    </location>
</feature>
<keyword evidence="4" id="KW-1185">Reference proteome</keyword>
<dbReference type="EMBL" id="KZ819638">
    <property type="protein sequence ID" value="PWN88609.1"/>
    <property type="molecule type" value="Genomic_DNA"/>
</dbReference>
<evidence type="ECO:0000313" key="4">
    <source>
        <dbReference type="Proteomes" id="UP000245768"/>
    </source>
</evidence>
<accession>A0A316YHD6</accession>
<evidence type="ECO:0000313" key="3">
    <source>
        <dbReference type="EMBL" id="PWN88609.1"/>
    </source>
</evidence>
<name>A0A316YHD6_9BASI</name>
<keyword evidence="2" id="KW-0472">Membrane</keyword>